<dbReference type="Proteomes" id="UP000015104">
    <property type="component" value="Unassembled WGS sequence"/>
</dbReference>
<dbReference type="EMBL" id="CAEY01000428">
    <property type="status" value="NOT_ANNOTATED_CDS"/>
    <property type="molecule type" value="Genomic_DNA"/>
</dbReference>
<feature type="compositionally biased region" description="Polar residues" evidence="1">
    <location>
        <begin position="114"/>
        <end position="136"/>
    </location>
</feature>
<evidence type="ECO:0000256" key="1">
    <source>
        <dbReference type="SAM" id="MobiDB-lite"/>
    </source>
</evidence>
<dbReference type="OMA" id="YNMDRDD"/>
<dbReference type="PANTHER" id="PTHR21678">
    <property type="entry name" value="GROWTH INHIBITION AND DIFFERENTIATION RELATED PROTEIN 88"/>
    <property type="match status" value="1"/>
</dbReference>
<protein>
    <recommendedName>
        <fullName evidence="4">R3H domain-containing protein</fullName>
    </recommendedName>
</protein>
<gene>
    <name evidence="2" type="primary">107364989</name>
</gene>
<organism evidence="2 3">
    <name type="scientific">Tetranychus urticae</name>
    <name type="common">Two-spotted spider mite</name>
    <dbReference type="NCBI Taxonomy" id="32264"/>
    <lineage>
        <taxon>Eukaryota</taxon>
        <taxon>Metazoa</taxon>
        <taxon>Ecdysozoa</taxon>
        <taxon>Arthropoda</taxon>
        <taxon>Chelicerata</taxon>
        <taxon>Arachnida</taxon>
        <taxon>Acari</taxon>
        <taxon>Acariformes</taxon>
        <taxon>Trombidiformes</taxon>
        <taxon>Prostigmata</taxon>
        <taxon>Eleutherengona</taxon>
        <taxon>Raphignathae</taxon>
        <taxon>Tetranychoidea</taxon>
        <taxon>Tetranychidae</taxon>
        <taxon>Tetranychus</taxon>
    </lineage>
</organism>
<keyword evidence="3" id="KW-1185">Reference proteome</keyword>
<dbReference type="eggNOG" id="KOG4483">
    <property type="taxonomic scope" value="Eukaryota"/>
</dbReference>
<evidence type="ECO:0000313" key="3">
    <source>
        <dbReference type="Proteomes" id="UP000015104"/>
    </source>
</evidence>
<proteinExistence type="predicted"/>
<dbReference type="AlphaFoldDB" id="T1JPQ0"/>
<sequence length="341" mass="39033">MESNERSTEDSLCDSLNGCINLTKSNEATKTRQKRPDREFYVPPNAHMSKVKTVTDNPCKKSAKVTKINNAQRKSNQSKVKKTQEEIVDTEKEKNHKDSVKKVVKEEKIEQKENQSMVQLESSNESVKCASSNESEPSWDDIYDDDGDCVKPQLVEQFYDPNEHKNETNLKVKDKVDYLKLEVYEPNEDDSKLSHVLEIYDFPSDLRTQDLVTSLSVFNSRDFDIKWVDDTHALAVFSSQIAAREAMSMPYTNIRLRPLNEAIKESRVKAQKCAAEHLLPHRQRPQTSAVLARRLVTGALGLRSTISSEQRAAEKKRLQEAREKRRMAMKLTQAVWEGDVG</sequence>
<dbReference type="InterPro" id="IPR039884">
    <property type="entry name" value="R3HC1/R3HCL"/>
</dbReference>
<accession>T1JPQ0</accession>
<dbReference type="Gene3D" id="3.30.70.330">
    <property type="match status" value="1"/>
</dbReference>
<dbReference type="PANTHER" id="PTHR21678:SF0">
    <property type="entry name" value="C3H1-TYPE DOMAIN-CONTAINING PROTEIN"/>
    <property type="match status" value="1"/>
</dbReference>
<dbReference type="EnsemblMetazoa" id="tetur01g00390.1">
    <property type="protein sequence ID" value="tetur01g00390.1"/>
    <property type="gene ID" value="tetur01g00390"/>
</dbReference>
<dbReference type="InterPro" id="IPR012677">
    <property type="entry name" value="Nucleotide-bd_a/b_plait_sf"/>
</dbReference>
<reference evidence="2" key="2">
    <citation type="submission" date="2015-06" db="UniProtKB">
        <authorList>
            <consortium name="EnsemblMetazoa"/>
        </authorList>
    </citation>
    <scope>IDENTIFICATION</scope>
</reference>
<evidence type="ECO:0000313" key="2">
    <source>
        <dbReference type="EnsemblMetazoa" id="tetur01g00390.1"/>
    </source>
</evidence>
<dbReference type="HOGENOM" id="CLU_070828_0_0_1"/>
<feature type="compositionally biased region" description="Basic and acidic residues" evidence="1">
    <location>
        <begin position="82"/>
        <end position="113"/>
    </location>
</feature>
<feature type="compositionally biased region" description="Basic and acidic residues" evidence="1">
    <location>
        <begin position="27"/>
        <end position="40"/>
    </location>
</feature>
<evidence type="ECO:0008006" key="4">
    <source>
        <dbReference type="Google" id="ProtNLM"/>
    </source>
</evidence>
<feature type="compositionally biased region" description="Polar residues" evidence="1">
    <location>
        <begin position="67"/>
        <end position="78"/>
    </location>
</feature>
<feature type="region of interest" description="Disordered" evidence="1">
    <location>
        <begin position="1"/>
        <end position="142"/>
    </location>
</feature>
<name>T1JPQ0_TETUR</name>
<reference evidence="3" key="1">
    <citation type="submission" date="2011-08" db="EMBL/GenBank/DDBJ databases">
        <authorList>
            <person name="Rombauts S."/>
        </authorList>
    </citation>
    <scope>NUCLEOTIDE SEQUENCE</scope>
    <source>
        <strain evidence="3">London</strain>
    </source>
</reference>
<dbReference type="OrthoDB" id="5418203at2759"/>
<dbReference type="KEGG" id="tut:107364989"/>